<feature type="signal peptide" evidence="1">
    <location>
        <begin position="1"/>
        <end position="27"/>
    </location>
</feature>
<evidence type="ECO:0000313" key="2">
    <source>
        <dbReference type="EMBL" id="MFC4852748.1"/>
    </source>
</evidence>
<keyword evidence="1" id="KW-0732">Signal</keyword>
<dbReference type="Proteomes" id="UP001595859">
    <property type="component" value="Unassembled WGS sequence"/>
</dbReference>
<accession>A0ABV9RVW5</accession>
<dbReference type="EMBL" id="JBHSIS010000002">
    <property type="protein sequence ID" value="MFC4852748.1"/>
    <property type="molecule type" value="Genomic_DNA"/>
</dbReference>
<dbReference type="RefSeq" id="WP_378054703.1">
    <property type="nucleotide sequence ID" value="NZ_JBHSIS010000002.1"/>
</dbReference>
<feature type="chain" id="PRO_5046399297" description="Secreted protein" evidence="1">
    <location>
        <begin position="28"/>
        <end position="79"/>
    </location>
</feature>
<proteinExistence type="predicted"/>
<gene>
    <name evidence="2" type="ORF">ACFPCV_04465</name>
</gene>
<protein>
    <recommendedName>
        <fullName evidence="4">Secreted protein</fullName>
    </recommendedName>
</protein>
<keyword evidence="3" id="KW-1185">Reference proteome</keyword>
<comment type="caution">
    <text evidence="2">The sequence shown here is derived from an EMBL/GenBank/DDBJ whole genome shotgun (WGS) entry which is preliminary data.</text>
</comment>
<evidence type="ECO:0000313" key="3">
    <source>
        <dbReference type="Proteomes" id="UP001595859"/>
    </source>
</evidence>
<sequence>MIRKTIVASAIAGLLTLGAAPTAAAQAQPPTPQWIPVFYFGTQTYCMKAGALGEQTGVLTPGGWKCDSGWLMVQPPAKS</sequence>
<evidence type="ECO:0000256" key="1">
    <source>
        <dbReference type="SAM" id="SignalP"/>
    </source>
</evidence>
<name>A0ABV9RVW5_9PSEU</name>
<evidence type="ECO:0008006" key="4">
    <source>
        <dbReference type="Google" id="ProtNLM"/>
    </source>
</evidence>
<organism evidence="2 3">
    <name type="scientific">Actinophytocola glycyrrhizae</name>
    <dbReference type="NCBI Taxonomy" id="2044873"/>
    <lineage>
        <taxon>Bacteria</taxon>
        <taxon>Bacillati</taxon>
        <taxon>Actinomycetota</taxon>
        <taxon>Actinomycetes</taxon>
        <taxon>Pseudonocardiales</taxon>
        <taxon>Pseudonocardiaceae</taxon>
    </lineage>
</organism>
<reference evidence="3" key="1">
    <citation type="journal article" date="2019" name="Int. J. Syst. Evol. Microbiol.">
        <title>The Global Catalogue of Microorganisms (GCM) 10K type strain sequencing project: providing services to taxonomists for standard genome sequencing and annotation.</title>
        <authorList>
            <consortium name="The Broad Institute Genomics Platform"/>
            <consortium name="The Broad Institute Genome Sequencing Center for Infectious Disease"/>
            <person name="Wu L."/>
            <person name="Ma J."/>
        </authorList>
    </citation>
    <scope>NUCLEOTIDE SEQUENCE [LARGE SCALE GENOMIC DNA]</scope>
    <source>
        <strain evidence="3">ZS-22-S1</strain>
    </source>
</reference>